<evidence type="ECO:0000313" key="2">
    <source>
        <dbReference type="EMBL" id="XDQ23498.1"/>
    </source>
</evidence>
<organism evidence="2">
    <name type="scientific">Streptomyces sp. R21</name>
    <dbReference type="NCBI Taxonomy" id="3238627"/>
    <lineage>
        <taxon>Bacteria</taxon>
        <taxon>Bacillati</taxon>
        <taxon>Actinomycetota</taxon>
        <taxon>Actinomycetes</taxon>
        <taxon>Kitasatosporales</taxon>
        <taxon>Streptomycetaceae</taxon>
        <taxon>Streptomyces</taxon>
    </lineage>
</organism>
<proteinExistence type="predicted"/>
<dbReference type="PANTHER" id="PTHR33498:SF1">
    <property type="entry name" value="TRANSPOSASE FOR INSERTION SEQUENCE ELEMENT IS1557"/>
    <property type="match status" value="1"/>
</dbReference>
<dbReference type="InterPro" id="IPR047951">
    <property type="entry name" value="Transpos_ISL3"/>
</dbReference>
<feature type="domain" description="Transposase IS204/IS1001/IS1096/IS1165 DDE" evidence="1">
    <location>
        <begin position="8"/>
        <end position="124"/>
    </location>
</feature>
<reference evidence="2" key="1">
    <citation type="submission" date="2024-07" db="EMBL/GenBank/DDBJ databases">
        <authorList>
            <person name="Yu S.T."/>
        </authorList>
    </citation>
    <scope>NUCLEOTIDE SEQUENCE</scope>
    <source>
        <strain evidence="2">R21</strain>
    </source>
</reference>
<accession>A0AB39P345</accession>
<name>A0AB39P345_9ACTN</name>
<dbReference type="AlphaFoldDB" id="A0AB39P345"/>
<dbReference type="Pfam" id="PF01610">
    <property type="entry name" value="DDE_Tnp_ISL3"/>
    <property type="match status" value="1"/>
</dbReference>
<dbReference type="RefSeq" id="WP_369229274.1">
    <property type="nucleotide sequence ID" value="NZ_CP163435.1"/>
</dbReference>
<dbReference type="InterPro" id="IPR002560">
    <property type="entry name" value="Transposase_DDE"/>
</dbReference>
<evidence type="ECO:0000259" key="1">
    <source>
        <dbReference type="Pfam" id="PF01610"/>
    </source>
</evidence>
<gene>
    <name evidence="2" type="ORF">AB5J56_01680</name>
</gene>
<dbReference type="PANTHER" id="PTHR33498">
    <property type="entry name" value="TRANSPOSASE FOR INSERTION SEQUENCE ELEMENT IS1557"/>
    <property type="match status" value="1"/>
</dbReference>
<sequence length="171" mass="19300">MRTVVGGITRHPDTLTEDETTQLKAVFDARPELDQTHELVRDFAQMPVRRTGADQPDWIRAARAARQPGISGFAHGLNTDLEAVIAGLTVHWSSGGTEGAVNRMKKTKRQLYGRSGFQLLRKMISLRCPSETAPQDLCRGCRWLHPGDSNWLRFGDDSWRSGAERWFRRAV</sequence>
<protein>
    <submittedName>
        <fullName evidence="2">Transposase</fullName>
    </submittedName>
</protein>
<dbReference type="EMBL" id="CP163435">
    <property type="protein sequence ID" value="XDQ23498.1"/>
    <property type="molecule type" value="Genomic_DNA"/>
</dbReference>